<evidence type="ECO:0000256" key="3">
    <source>
        <dbReference type="SAM" id="MobiDB-lite"/>
    </source>
</evidence>
<gene>
    <name evidence="5" type="ordered locus">Mjls_0986</name>
</gene>
<dbReference type="Gene3D" id="1.10.357.10">
    <property type="entry name" value="Tetracycline Repressor, domain 2"/>
    <property type="match status" value="1"/>
</dbReference>
<dbReference type="PROSITE" id="PS50977">
    <property type="entry name" value="HTH_TETR_2"/>
    <property type="match status" value="1"/>
</dbReference>
<feature type="region of interest" description="Disordered" evidence="3">
    <location>
        <begin position="162"/>
        <end position="190"/>
    </location>
</feature>
<name>A0A5Q5CC80_MYCSJ</name>
<dbReference type="PANTHER" id="PTHR30055:SF153">
    <property type="entry name" value="HTH-TYPE TRANSCRIPTIONAL REPRESSOR RV3405C"/>
    <property type="match status" value="1"/>
</dbReference>
<organism evidence="5">
    <name type="scientific">Mycobacterium sp. (strain JLS)</name>
    <dbReference type="NCBI Taxonomy" id="164757"/>
    <lineage>
        <taxon>Bacteria</taxon>
        <taxon>Bacillati</taxon>
        <taxon>Actinomycetota</taxon>
        <taxon>Actinomycetes</taxon>
        <taxon>Mycobacteriales</taxon>
        <taxon>Mycobacteriaceae</taxon>
        <taxon>Mycobacterium</taxon>
    </lineage>
</organism>
<dbReference type="GO" id="GO:0003700">
    <property type="term" value="F:DNA-binding transcription factor activity"/>
    <property type="evidence" value="ECO:0007669"/>
    <property type="project" value="TreeGrafter"/>
</dbReference>
<reference evidence="5" key="1">
    <citation type="submission" date="2007-02" db="EMBL/GenBank/DDBJ databases">
        <title>Complete sequence of Mycobacterium sp. JLS.</title>
        <authorList>
            <consortium name="US DOE Joint Genome Institute"/>
            <person name="Copeland A."/>
            <person name="Lucas S."/>
            <person name="Lapidus A."/>
            <person name="Barry K."/>
            <person name="Detter J.C."/>
            <person name="Glavina del Rio T."/>
            <person name="Hammon N."/>
            <person name="Israni S."/>
            <person name="Dalin E."/>
            <person name="Tice H."/>
            <person name="Pitluck S."/>
            <person name="Chain P."/>
            <person name="Malfatti S."/>
            <person name="Shin M."/>
            <person name="Vergez L."/>
            <person name="Schmutz J."/>
            <person name="Larimer F."/>
            <person name="Land M."/>
            <person name="Hauser L."/>
            <person name="Kyrpides N."/>
            <person name="Mikhailova N."/>
            <person name="Miller C.D."/>
            <person name="Anderson A.J."/>
            <person name="Sims R.C."/>
            <person name="Richardson P."/>
        </authorList>
    </citation>
    <scope>NUCLEOTIDE SEQUENCE [LARGE SCALE GENOMIC DNA]</scope>
    <source>
        <strain evidence="5">JLS</strain>
    </source>
</reference>
<protein>
    <submittedName>
        <fullName evidence="5">Transcriptional regulator, TetR family</fullName>
    </submittedName>
</protein>
<dbReference type="Pfam" id="PF00440">
    <property type="entry name" value="TetR_N"/>
    <property type="match status" value="1"/>
</dbReference>
<evidence type="ECO:0000256" key="1">
    <source>
        <dbReference type="ARBA" id="ARBA00023125"/>
    </source>
</evidence>
<feature type="DNA-binding region" description="H-T-H motif" evidence="2">
    <location>
        <begin position="36"/>
        <end position="55"/>
    </location>
</feature>
<evidence type="ECO:0000259" key="4">
    <source>
        <dbReference type="PROSITE" id="PS50977"/>
    </source>
</evidence>
<dbReference type="KEGG" id="mjl:Mjls_0986"/>
<dbReference type="SUPFAM" id="SSF46689">
    <property type="entry name" value="Homeodomain-like"/>
    <property type="match status" value="1"/>
</dbReference>
<dbReference type="InterPro" id="IPR001647">
    <property type="entry name" value="HTH_TetR"/>
</dbReference>
<accession>A0A5Q5CC80</accession>
<sequence>MTTAPGAPTDAGARIRPIVLSHAADLFAERGPAATTLRDIAARSKVNAGLIFRHIGNKEAVVAAVLDQLADDLIAARDAGSSREEVEARAERSWKVIARALLDGYDVGRLQRGFPNVEQLVAVARERQGDEYAARVATADALALQLGWRLFGPFLRAATGLDDPHAGPVPEPPPGVLGDHLADPRGLRRE</sequence>
<evidence type="ECO:0000256" key="2">
    <source>
        <dbReference type="PROSITE-ProRule" id="PRU00335"/>
    </source>
</evidence>
<proteinExistence type="predicted"/>
<feature type="domain" description="HTH tetR-type" evidence="4">
    <location>
        <begin position="13"/>
        <end position="73"/>
    </location>
</feature>
<dbReference type="InterPro" id="IPR009057">
    <property type="entry name" value="Homeodomain-like_sf"/>
</dbReference>
<dbReference type="EMBL" id="CP000580">
    <property type="protein sequence ID" value="ABN96794.1"/>
    <property type="molecule type" value="Genomic_DNA"/>
</dbReference>
<feature type="compositionally biased region" description="Basic and acidic residues" evidence="3">
    <location>
        <begin position="180"/>
        <end position="190"/>
    </location>
</feature>
<keyword evidence="1 2" id="KW-0238">DNA-binding</keyword>
<evidence type="ECO:0000313" key="5">
    <source>
        <dbReference type="EMBL" id="ABN96794.1"/>
    </source>
</evidence>
<dbReference type="GO" id="GO:0000976">
    <property type="term" value="F:transcription cis-regulatory region binding"/>
    <property type="evidence" value="ECO:0007669"/>
    <property type="project" value="TreeGrafter"/>
</dbReference>
<dbReference type="PRINTS" id="PR00455">
    <property type="entry name" value="HTHTETR"/>
</dbReference>
<dbReference type="InterPro" id="IPR050109">
    <property type="entry name" value="HTH-type_TetR-like_transc_reg"/>
</dbReference>
<dbReference type="AlphaFoldDB" id="A0A5Q5CC80"/>
<dbReference type="PANTHER" id="PTHR30055">
    <property type="entry name" value="HTH-TYPE TRANSCRIPTIONAL REGULATOR RUTR"/>
    <property type="match status" value="1"/>
</dbReference>